<keyword evidence="5" id="KW-0438">Lignin biosynthesis</keyword>
<dbReference type="GO" id="GO:0046983">
    <property type="term" value="F:protein dimerization activity"/>
    <property type="evidence" value="ECO:0007669"/>
    <property type="project" value="InterPro"/>
</dbReference>
<keyword evidence="10" id="KW-0472">Membrane</keyword>
<comment type="catalytic activity">
    <reaction evidence="8">
        <text>(E)-caffeate + S-adenosyl-L-methionine = (E)-ferulate + S-adenosyl-L-homocysteine + H(+)</text>
        <dbReference type="Rhea" id="RHEA:20225"/>
        <dbReference type="ChEBI" id="CHEBI:15378"/>
        <dbReference type="ChEBI" id="CHEBI:29749"/>
        <dbReference type="ChEBI" id="CHEBI:57770"/>
        <dbReference type="ChEBI" id="CHEBI:57856"/>
        <dbReference type="ChEBI" id="CHEBI:59789"/>
        <dbReference type="EC" id="2.1.1.68"/>
    </reaction>
</comment>
<feature type="compositionally biased region" description="Basic residues" evidence="9">
    <location>
        <begin position="1"/>
        <end position="12"/>
    </location>
</feature>
<dbReference type="PANTHER" id="PTHR11746">
    <property type="entry name" value="O-METHYLTRANSFERASE"/>
    <property type="match status" value="1"/>
</dbReference>
<comment type="function">
    <text evidence="7">Catalyzes the conversion of caffeic acid to ferulic acid and of 5-hydroxyferulic acid to sinapic acid. The resulting products may subsequently be converted to the corresponding alcohols that are incorporated into lignins.</text>
</comment>
<dbReference type="InterPro" id="IPR001077">
    <property type="entry name" value="COMT_C"/>
</dbReference>
<dbReference type="AlphaFoldDB" id="A0A8X8CAC3"/>
<evidence type="ECO:0000256" key="4">
    <source>
        <dbReference type="ARBA" id="ARBA00022691"/>
    </source>
</evidence>
<dbReference type="FunFam" id="3.40.50.150:FF:000061">
    <property type="entry name" value="Caffeic acid O-methyltransferase"/>
    <property type="match status" value="1"/>
</dbReference>
<keyword evidence="4" id="KW-0949">S-adenosyl-L-methionine</keyword>
<evidence type="ECO:0000256" key="8">
    <source>
        <dbReference type="ARBA" id="ARBA00051840"/>
    </source>
</evidence>
<dbReference type="OrthoDB" id="1606438at2759"/>
<keyword evidence="3" id="KW-0808">Transferase</keyword>
<comment type="caution">
    <text evidence="13">The sequence shown here is derived from an EMBL/GenBank/DDBJ whole genome shotgun (WGS) entry which is preliminary data.</text>
</comment>
<dbReference type="InterPro" id="IPR012967">
    <property type="entry name" value="COMT_dimerisation"/>
</dbReference>
<evidence type="ECO:0000256" key="9">
    <source>
        <dbReference type="SAM" id="MobiDB-lite"/>
    </source>
</evidence>
<organism evidence="13 14">
    <name type="scientific">Populus tomentosa</name>
    <name type="common">Chinese white poplar</name>
    <dbReference type="NCBI Taxonomy" id="118781"/>
    <lineage>
        <taxon>Eukaryota</taxon>
        <taxon>Viridiplantae</taxon>
        <taxon>Streptophyta</taxon>
        <taxon>Embryophyta</taxon>
        <taxon>Tracheophyta</taxon>
        <taxon>Spermatophyta</taxon>
        <taxon>Magnoliopsida</taxon>
        <taxon>eudicotyledons</taxon>
        <taxon>Gunneridae</taxon>
        <taxon>Pentapetalae</taxon>
        <taxon>rosids</taxon>
        <taxon>fabids</taxon>
        <taxon>Malpighiales</taxon>
        <taxon>Salicaceae</taxon>
        <taxon>Saliceae</taxon>
        <taxon>Populus</taxon>
    </lineage>
</organism>
<evidence type="ECO:0000256" key="7">
    <source>
        <dbReference type="ARBA" id="ARBA00045231"/>
    </source>
</evidence>
<keyword evidence="14" id="KW-1185">Reference proteome</keyword>
<evidence type="ECO:0000256" key="10">
    <source>
        <dbReference type="SAM" id="Phobius"/>
    </source>
</evidence>
<evidence type="ECO:0000256" key="1">
    <source>
        <dbReference type="ARBA" id="ARBA00004928"/>
    </source>
</evidence>
<dbReference type="InterPro" id="IPR016461">
    <property type="entry name" value="COMT-like"/>
</dbReference>
<dbReference type="FunFam" id="1.10.10.10:FF:000357">
    <property type="entry name" value="Caffeic acid 3-O-methyltransferase"/>
    <property type="match status" value="1"/>
</dbReference>
<feature type="region of interest" description="Disordered" evidence="9">
    <location>
        <begin position="1"/>
        <end position="34"/>
    </location>
</feature>
<name>A0A8X8CAC3_POPTO</name>
<dbReference type="GO" id="GO:0032259">
    <property type="term" value="P:methylation"/>
    <property type="evidence" value="ECO:0007669"/>
    <property type="project" value="UniProtKB-KW"/>
</dbReference>
<keyword evidence="10" id="KW-0812">Transmembrane</keyword>
<dbReference type="Proteomes" id="UP000886885">
    <property type="component" value="Chromosome 14D"/>
</dbReference>
<evidence type="ECO:0000256" key="3">
    <source>
        <dbReference type="ARBA" id="ARBA00022679"/>
    </source>
</evidence>
<gene>
    <name evidence="13" type="ORF">POTOM_048196</name>
</gene>
<feature type="domain" description="O-methyltransferase C-terminal" evidence="11">
    <location>
        <begin position="161"/>
        <end position="366"/>
    </location>
</feature>
<dbReference type="GO" id="GO:0047763">
    <property type="term" value="F:caffeate O-methyltransferase activity"/>
    <property type="evidence" value="ECO:0007669"/>
    <property type="project" value="UniProtKB-EC"/>
</dbReference>
<accession>A0A8X8CAC3</accession>
<evidence type="ECO:0000313" key="13">
    <source>
        <dbReference type="EMBL" id="KAG6748279.1"/>
    </source>
</evidence>
<dbReference type="Pfam" id="PF00891">
    <property type="entry name" value="Methyltransf_2"/>
    <property type="match status" value="1"/>
</dbReference>
<feature type="compositionally biased region" description="Polar residues" evidence="9">
    <location>
        <begin position="13"/>
        <end position="34"/>
    </location>
</feature>
<reference evidence="13" key="1">
    <citation type="journal article" date="2020" name="bioRxiv">
        <title>Hybrid origin of Populus tomentosa Carr. identified through genome sequencing and phylogenomic analysis.</title>
        <authorList>
            <person name="An X."/>
            <person name="Gao K."/>
            <person name="Chen Z."/>
            <person name="Li J."/>
            <person name="Yang X."/>
            <person name="Yang X."/>
            <person name="Zhou J."/>
            <person name="Guo T."/>
            <person name="Zhao T."/>
            <person name="Huang S."/>
            <person name="Miao D."/>
            <person name="Khan W.U."/>
            <person name="Rao P."/>
            <person name="Ye M."/>
            <person name="Lei B."/>
            <person name="Liao W."/>
            <person name="Wang J."/>
            <person name="Ji L."/>
            <person name="Li Y."/>
            <person name="Guo B."/>
            <person name="Mustafa N.S."/>
            <person name="Li S."/>
            <person name="Yun Q."/>
            <person name="Keller S.R."/>
            <person name="Mao J."/>
            <person name="Zhang R."/>
            <person name="Strauss S.H."/>
        </authorList>
    </citation>
    <scope>NUCLEOTIDE SEQUENCE</scope>
    <source>
        <strain evidence="13">GM15</strain>
        <tissue evidence="13">Leaf</tissue>
    </source>
</reference>
<keyword evidence="2" id="KW-0489">Methyltransferase</keyword>
<dbReference type="EC" id="2.1.1.68" evidence="6"/>
<comment type="pathway">
    <text evidence="1">Aromatic compound metabolism; phenylpropanoid biosynthesis.</text>
</comment>
<evidence type="ECO:0000256" key="6">
    <source>
        <dbReference type="ARBA" id="ARBA00039011"/>
    </source>
</evidence>
<sequence>MARNKNKQKNQKHGVSQSMPMAASVTTQNDNQNQTVEEDRESFTCAMRLVNASVLPLALKTVVDLGVLDVLSMADPDVGLTAAEIAERIPTRNPEAPGMLERILRLLMNEGVVYCSSVLFDEAPMTYRLGRVGKYFVRDENGVSLAPLMTLAHDKVYLETWTHLKDAILEGGTTFNRAHGTHLFDYSARDARFSQVYNTAMFNHTTLVFKKMLESYSGFENLKQVVDVGGGIGVALSLITFKYPFINAINFDLPHVIQHAPPFPGVKHVEGDMFKSVPKGDAIILKWILRDWDDEHCLKLLKNCYMSVPVNGKIIVVEQILPTFAEITAVSKDKSQLDMVSLTQTPGGKERMQGHLFNLAFSAGFKGVSLVSYVYHYWLMEFLK</sequence>
<protein>
    <recommendedName>
        <fullName evidence="6">caffeate O-methyltransferase</fullName>
        <ecNumber evidence="6">2.1.1.68</ecNumber>
    </recommendedName>
</protein>
<keyword evidence="10" id="KW-1133">Transmembrane helix</keyword>
<evidence type="ECO:0000259" key="11">
    <source>
        <dbReference type="Pfam" id="PF00891"/>
    </source>
</evidence>
<evidence type="ECO:0000259" key="12">
    <source>
        <dbReference type="Pfam" id="PF08100"/>
    </source>
</evidence>
<feature type="transmembrane region" description="Helical" evidence="10">
    <location>
        <begin position="356"/>
        <end position="378"/>
    </location>
</feature>
<dbReference type="PROSITE" id="PS51683">
    <property type="entry name" value="SAM_OMT_II"/>
    <property type="match status" value="1"/>
</dbReference>
<proteinExistence type="predicted"/>
<dbReference type="PIRSF" id="PIRSF005739">
    <property type="entry name" value="O-mtase"/>
    <property type="match status" value="1"/>
</dbReference>
<evidence type="ECO:0000256" key="2">
    <source>
        <dbReference type="ARBA" id="ARBA00022603"/>
    </source>
</evidence>
<evidence type="ECO:0000256" key="5">
    <source>
        <dbReference type="ARBA" id="ARBA00022733"/>
    </source>
</evidence>
<evidence type="ECO:0000313" key="14">
    <source>
        <dbReference type="Proteomes" id="UP000886885"/>
    </source>
</evidence>
<dbReference type="EMBL" id="JAAWWB010000028">
    <property type="protein sequence ID" value="KAG6748279.1"/>
    <property type="molecule type" value="Genomic_DNA"/>
</dbReference>
<feature type="domain" description="O-methyltransferase dimerisation" evidence="12">
    <location>
        <begin position="47"/>
        <end position="138"/>
    </location>
</feature>
<dbReference type="Pfam" id="PF08100">
    <property type="entry name" value="Dimerisation"/>
    <property type="match status" value="1"/>
</dbReference>
<dbReference type="GO" id="GO:0009809">
    <property type="term" value="P:lignin biosynthetic process"/>
    <property type="evidence" value="ECO:0007669"/>
    <property type="project" value="UniProtKB-KW"/>
</dbReference>